<dbReference type="EMBL" id="CP007637">
    <property type="protein sequence ID" value="AIB35901.1"/>
    <property type="molecule type" value="Genomic_DNA"/>
</dbReference>
<dbReference type="OrthoDB" id="5741553at2"/>
<evidence type="ECO:0000313" key="2">
    <source>
        <dbReference type="EMBL" id="AIB35901.1"/>
    </source>
</evidence>
<evidence type="ECO:0000313" key="3">
    <source>
        <dbReference type="Proteomes" id="UP000027308"/>
    </source>
</evidence>
<reference evidence="2 3" key="1">
    <citation type="submission" date="2014-05" db="EMBL/GenBank/DDBJ databases">
        <title>Pseudomonas simiae WCS417.</title>
        <authorList>
            <person name="Berendsen R.L."/>
        </authorList>
    </citation>
    <scope>NUCLEOTIDE SEQUENCE [LARGE SCALE GENOMIC DNA]</scope>
    <source>
        <strain evidence="2 3">WCS417</strain>
    </source>
</reference>
<dbReference type="Proteomes" id="UP000027308">
    <property type="component" value="Chromosome"/>
</dbReference>
<accession>A0A1N7UA18</accession>
<dbReference type="eggNOG" id="COG1403">
    <property type="taxonomic scope" value="Bacteria"/>
</dbReference>
<name>A0A1N7UA18_9PSED</name>
<proteinExistence type="predicted"/>
<protein>
    <submittedName>
        <fullName evidence="2">Bacteriophage lambda NinG family protein</fullName>
    </submittedName>
</protein>
<gene>
    <name evidence="2" type="ORF">PS417_10025</name>
</gene>
<evidence type="ECO:0000256" key="1">
    <source>
        <dbReference type="SAM" id="MobiDB-lite"/>
    </source>
</evidence>
<sequence length="211" mass="23697">MKRTPLQRKTPLQSGPPRRKRCPSCRVMFTPARATQAVCGEIECAIAHGKSEKGRAIAGKALAELGRREIKVRKETLKTRADHLREAQAAVNEYVRLRDAHLPCISCDSTPNDNDLMTGSRWDAGHYRSVGACPELRFEPLNIHRQCVKCNRNLSGNAVEYRIRLVQRIGAEKVAWLEGLHAPCKYTVDEIKAIKAKYRAKTKELKKGQAA</sequence>
<organism evidence="2 3">
    <name type="scientific">Pseudomonas simiae</name>
    <dbReference type="NCBI Taxonomy" id="321846"/>
    <lineage>
        <taxon>Bacteria</taxon>
        <taxon>Pseudomonadati</taxon>
        <taxon>Pseudomonadota</taxon>
        <taxon>Gammaproteobacteria</taxon>
        <taxon>Pseudomonadales</taxon>
        <taxon>Pseudomonadaceae</taxon>
        <taxon>Pseudomonas</taxon>
    </lineage>
</organism>
<dbReference type="InterPro" id="IPR008713">
    <property type="entry name" value="Phage_lambda_NinG"/>
</dbReference>
<feature type="region of interest" description="Disordered" evidence="1">
    <location>
        <begin position="1"/>
        <end position="21"/>
    </location>
</feature>
<dbReference type="RefSeq" id="WP_029529188.1">
    <property type="nucleotide sequence ID" value="NZ_CP007637.1"/>
</dbReference>
<dbReference type="Pfam" id="PF05766">
    <property type="entry name" value="NinG"/>
    <property type="match status" value="1"/>
</dbReference>
<dbReference type="AlphaFoldDB" id="A0A1N7UA18"/>